<feature type="domain" description="CRAL-TRIO" evidence="1">
    <location>
        <begin position="98"/>
        <end position="260"/>
    </location>
</feature>
<dbReference type="SUPFAM" id="SSF52087">
    <property type="entry name" value="CRAL/TRIO domain"/>
    <property type="match status" value="1"/>
</dbReference>
<dbReference type="Pfam" id="PF00650">
    <property type="entry name" value="CRAL_TRIO"/>
    <property type="match status" value="1"/>
</dbReference>
<name>A0A1I8N4Y6_MUSDO</name>
<dbReference type="KEGG" id="mde:101897084"/>
<organism evidence="2">
    <name type="scientific">Musca domestica</name>
    <name type="common">House fly</name>
    <dbReference type="NCBI Taxonomy" id="7370"/>
    <lineage>
        <taxon>Eukaryota</taxon>
        <taxon>Metazoa</taxon>
        <taxon>Ecdysozoa</taxon>
        <taxon>Arthropoda</taxon>
        <taxon>Hexapoda</taxon>
        <taxon>Insecta</taxon>
        <taxon>Pterygota</taxon>
        <taxon>Neoptera</taxon>
        <taxon>Endopterygota</taxon>
        <taxon>Diptera</taxon>
        <taxon>Brachycera</taxon>
        <taxon>Muscomorpha</taxon>
        <taxon>Muscoidea</taxon>
        <taxon>Muscidae</taxon>
        <taxon>Musca</taxon>
    </lineage>
</organism>
<sequence length="285" mass="33064">MPSFEYRLNLEPELPDDIKKVAIEQGECEETRAQTIEEFRNYILEHNGCQPHRTEDEYLVRFLRARYWNIPHSYKLLCNYYKFRDQNKSYFEKVRPLDLTYIAAKDIVHVTPYRDQCGRRIMIYRFGLWKPSEVSTDDIFRASVCLLEMGGMEPITQVVGGIGIFDLQGFSLSHILHLSPGVASKMIALMVTSMPTRVASIHIVNQNFVFNAALKIFQPFMDAKMREHLFIHGSDMSSLHKHINPDCLPKRYGGTLDDFSSTAWLEAIKEDKQVQQELGKQGYVM</sequence>
<reference evidence="2" key="1">
    <citation type="submission" date="2020-05" db="UniProtKB">
        <authorList>
            <consortium name="EnsemblMetazoa"/>
        </authorList>
    </citation>
    <scope>IDENTIFICATION</scope>
    <source>
        <strain evidence="2">Aabys</strain>
    </source>
</reference>
<dbReference type="PANTHER" id="PTHR10174:SF234">
    <property type="entry name" value="SD01558P"/>
    <property type="match status" value="1"/>
</dbReference>
<dbReference type="OrthoDB" id="440711at2759"/>
<dbReference type="VEuPathDB" id="VectorBase:MDOMA2_019353"/>
<dbReference type="Gene3D" id="1.20.5.1200">
    <property type="entry name" value="Alpha-tocopherol transfer"/>
    <property type="match status" value="1"/>
</dbReference>
<dbReference type="GO" id="GO:0016020">
    <property type="term" value="C:membrane"/>
    <property type="evidence" value="ECO:0007669"/>
    <property type="project" value="TreeGrafter"/>
</dbReference>
<dbReference type="InterPro" id="IPR011074">
    <property type="entry name" value="CRAL/TRIO_N_dom"/>
</dbReference>
<dbReference type="AlphaFoldDB" id="A0A1I8N4Y6"/>
<dbReference type="InterPro" id="IPR036865">
    <property type="entry name" value="CRAL-TRIO_dom_sf"/>
</dbReference>
<dbReference type="RefSeq" id="XP_005177823.2">
    <property type="nucleotide sequence ID" value="XM_005177766.3"/>
</dbReference>
<evidence type="ECO:0000313" key="2">
    <source>
        <dbReference type="EnsemblMetazoa" id="MDOA011595-PA"/>
    </source>
</evidence>
<protein>
    <recommendedName>
        <fullName evidence="1">CRAL-TRIO domain-containing protein</fullName>
    </recommendedName>
</protein>
<dbReference type="eggNOG" id="KOG1471">
    <property type="taxonomic scope" value="Eukaryota"/>
</dbReference>
<dbReference type="GO" id="GO:1902936">
    <property type="term" value="F:phosphatidylinositol bisphosphate binding"/>
    <property type="evidence" value="ECO:0007669"/>
    <property type="project" value="TreeGrafter"/>
</dbReference>
<gene>
    <name evidence="2" type="primary">101897084</name>
</gene>
<dbReference type="VEuPathDB" id="VectorBase:MDOA011595"/>
<dbReference type="EnsemblMetazoa" id="MDOA011595-RA">
    <property type="protein sequence ID" value="MDOA011595-PA"/>
    <property type="gene ID" value="MDOA011595"/>
</dbReference>
<dbReference type="SUPFAM" id="SSF46938">
    <property type="entry name" value="CRAL/TRIO N-terminal domain"/>
    <property type="match status" value="1"/>
</dbReference>
<dbReference type="Gene3D" id="3.40.525.10">
    <property type="entry name" value="CRAL-TRIO lipid binding domain"/>
    <property type="match status" value="1"/>
</dbReference>
<accession>A0A1I8N4Y6</accession>
<dbReference type="InterPro" id="IPR001251">
    <property type="entry name" value="CRAL-TRIO_dom"/>
</dbReference>
<dbReference type="SMART" id="SM00516">
    <property type="entry name" value="SEC14"/>
    <property type="match status" value="1"/>
</dbReference>
<dbReference type="SMART" id="SM01100">
    <property type="entry name" value="CRAL_TRIO_N"/>
    <property type="match status" value="1"/>
</dbReference>
<dbReference type="InterPro" id="IPR036273">
    <property type="entry name" value="CRAL/TRIO_N_dom_sf"/>
</dbReference>
<dbReference type="PRINTS" id="PR00180">
    <property type="entry name" value="CRETINALDHBP"/>
</dbReference>
<proteinExistence type="predicted"/>
<dbReference type="Gene3D" id="1.10.8.20">
    <property type="entry name" value="N-terminal domain of phosphatidylinositol transfer protein sec14p"/>
    <property type="match status" value="1"/>
</dbReference>
<dbReference type="PANTHER" id="PTHR10174">
    <property type="entry name" value="ALPHA-TOCOPHEROL TRANSFER PROTEIN-RELATED"/>
    <property type="match status" value="1"/>
</dbReference>
<dbReference type="CDD" id="cd00170">
    <property type="entry name" value="SEC14"/>
    <property type="match status" value="1"/>
</dbReference>
<dbReference type="PROSITE" id="PS50191">
    <property type="entry name" value="CRAL_TRIO"/>
    <property type="match status" value="1"/>
</dbReference>
<evidence type="ECO:0000259" key="1">
    <source>
        <dbReference type="PROSITE" id="PS50191"/>
    </source>
</evidence>